<comment type="caution">
    <text evidence="1">The sequence shown here is derived from an EMBL/GenBank/DDBJ whole genome shotgun (WGS) entry which is preliminary data.</text>
</comment>
<protein>
    <submittedName>
        <fullName evidence="1">Uncharacterized protein</fullName>
    </submittedName>
</protein>
<dbReference type="Proteomes" id="UP001055879">
    <property type="component" value="Linkage Group LG18"/>
</dbReference>
<dbReference type="EMBL" id="CM042064">
    <property type="protein sequence ID" value="KAI3665589.1"/>
    <property type="molecule type" value="Genomic_DNA"/>
</dbReference>
<reference evidence="1 2" key="2">
    <citation type="journal article" date="2022" name="Mol. Ecol. Resour.">
        <title>The genomes of chicory, endive, great burdock and yacon provide insights into Asteraceae paleo-polyploidization history and plant inulin production.</title>
        <authorList>
            <person name="Fan W."/>
            <person name="Wang S."/>
            <person name="Wang H."/>
            <person name="Wang A."/>
            <person name="Jiang F."/>
            <person name="Liu H."/>
            <person name="Zhao H."/>
            <person name="Xu D."/>
            <person name="Zhang Y."/>
        </authorList>
    </citation>
    <scope>NUCLEOTIDE SEQUENCE [LARGE SCALE GENOMIC DNA]</scope>
    <source>
        <strain evidence="2">cv. Niubang</strain>
    </source>
</reference>
<sequence length="134" mass="15320">MEVGALMPKSEMDGLCGSPTVEREEGMSHKKRRRNHIAGNAWKGQGGSNSQDQDVRSVFNEKEKEKQMNKEEIRLSKEVGYGDINIEEVGPIEDMGRDAQWGYKSDAKFQQIAGRRGSRSIWEVDSNNWKNEFR</sequence>
<reference evidence="2" key="1">
    <citation type="journal article" date="2022" name="Mol. Ecol. Resour.">
        <title>The genomes of chicory, endive, great burdock and yacon provide insights into Asteraceae palaeo-polyploidization history and plant inulin production.</title>
        <authorList>
            <person name="Fan W."/>
            <person name="Wang S."/>
            <person name="Wang H."/>
            <person name="Wang A."/>
            <person name="Jiang F."/>
            <person name="Liu H."/>
            <person name="Zhao H."/>
            <person name="Xu D."/>
            <person name="Zhang Y."/>
        </authorList>
    </citation>
    <scope>NUCLEOTIDE SEQUENCE [LARGE SCALE GENOMIC DNA]</scope>
    <source>
        <strain evidence="2">cv. Niubang</strain>
    </source>
</reference>
<proteinExistence type="predicted"/>
<name>A0ACB8XGW3_ARCLA</name>
<gene>
    <name evidence="1" type="ORF">L6452_44216</name>
</gene>
<organism evidence="1 2">
    <name type="scientific">Arctium lappa</name>
    <name type="common">Greater burdock</name>
    <name type="synonym">Lappa major</name>
    <dbReference type="NCBI Taxonomy" id="4217"/>
    <lineage>
        <taxon>Eukaryota</taxon>
        <taxon>Viridiplantae</taxon>
        <taxon>Streptophyta</taxon>
        <taxon>Embryophyta</taxon>
        <taxon>Tracheophyta</taxon>
        <taxon>Spermatophyta</taxon>
        <taxon>Magnoliopsida</taxon>
        <taxon>eudicotyledons</taxon>
        <taxon>Gunneridae</taxon>
        <taxon>Pentapetalae</taxon>
        <taxon>asterids</taxon>
        <taxon>campanulids</taxon>
        <taxon>Asterales</taxon>
        <taxon>Asteraceae</taxon>
        <taxon>Carduoideae</taxon>
        <taxon>Cardueae</taxon>
        <taxon>Arctiinae</taxon>
        <taxon>Arctium</taxon>
    </lineage>
</organism>
<keyword evidence="2" id="KW-1185">Reference proteome</keyword>
<accession>A0ACB8XGW3</accession>
<evidence type="ECO:0000313" key="2">
    <source>
        <dbReference type="Proteomes" id="UP001055879"/>
    </source>
</evidence>
<evidence type="ECO:0000313" key="1">
    <source>
        <dbReference type="EMBL" id="KAI3665589.1"/>
    </source>
</evidence>